<dbReference type="Proteomes" id="UP001221268">
    <property type="component" value="Chromosome"/>
</dbReference>
<name>A0ABY7RJJ2_9NEIS</name>
<gene>
    <name evidence="2" type="ORF">PJU73_01305</name>
</gene>
<reference evidence="2 3" key="1">
    <citation type="submission" date="2023-01" db="EMBL/GenBank/DDBJ databases">
        <authorList>
            <person name="Yang C."/>
        </authorList>
    </citation>
    <scope>NUCLEOTIDE SEQUENCE [LARGE SCALE GENOMIC DNA]</scope>
    <source>
        <strain evidence="2 3">ZJ106</strain>
    </source>
</reference>
<protein>
    <submittedName>
        <fullName evidence="2">IS630 family transposase</fullName>
    </submittedName>
</protein>
<proteinExistence type="predicted"/>
<evidence type="ECO:0000259" key="1">
    <source>
        <dbReference type="Pfam" id="PF13358"/>
    </source>
</evidence>
<accession>A0ABY7RJJ2</accession>
<organism evidence="2 3">
    <name type="scientific">Neisseria lisongii</name>
    <dbReference type="NCBI Taxonomy" id="2912188"/>
    <lineage>
        <taxon>Bacteria</taxon>
        <taxon>Pseudomonadati</taxon>
        <taxon>Pseudomonadota</taxon>
        <taxon>Betaproteobacteria</taxon>
        <taxon>Neisseriales</taxon>
        <taxon>Neisseriaceae</taxon>
        <taxon>Neisseria</taxon>
    </lineage>
</organism>
<feature type="domain" description="Tc1-like transposase DDE" evidence="1">
    <location>
        <begin position="59"/>
        <end position="190"/>
    </location>
</feature>
<dbReference type="InterPro" id="IPR047655">
    <property type="entry name" value="Transpos_IS630-like"/>
</dbReference>
<sequence>MPIATNGQSGLTVQPVLFIKHCKNTVSAEKKTNKHPKANVRLRRRFIRLKHRFHLKKRPIVCLDESGFRTSVHRPYGYAPKGSLCINTYDWQGRNQTNAIGVLYGGRLFAVGLFDCSINSRIFDTWVEQLLIPQLPDNSVVVMDNAVFHKGKVEALLKDKGHTVLWLPPYSPDLNPIEKKWAWLKAGRRKFGVMSVDELFRGGYLNLVD</sequence>
<dbReference type="NCBIfam" id="NF033545">
    <property type="entry name" value="transpos_IS630"/>
    <property type="match status" value="1"/>
</dbReference>
<evidence type="ECO:0000313" key="3">
    <source>
        <dbReference type="Proteomes" id="UP001221268"/>
    </source>
</evidence>
<dbReference type="RefSeq" id="WP_237091384.1">
    <property type="nucleotide sequence ID" value="NZ_CP116766.1"/>
</dbReference>
<dbReference type="InterPro" id="IPR038717">
    <property type="entry name" value="Tc1-like_DDE_dom"/>
</dbReference>
<keyword evidence="3" id="KW-1185">Reference proteome</keyword>
<dbReference type="Gene3D" id="3.30.420.10">
    <property type="entry name" value="Ribonuclease H-like superfamily/Ribonuclease H"/>
    <property type="match status" value="1"/>
</dbReference>
<dbReference type="EMBL" id="CP116766">
    <property type="protein sequence ID" value="WCL71794.1"/>
    <property type="molecule type" value="Genomic_DNA"/>
</dbReference>
<evidence type="ECO:0000313" key="2">
    <source>
        <dbReference type="EMBL" id="WCL71794.1"/>
    </source>
</evidence>
<dbReference type="PANTHER" id="PTHR46564:SF1">
    <property type="entry name" value="TRANSPOSASE"/>
    <property type="match status" value="1"/>
</dbReference>
<dbReference type="Pfam" id="PF13358">
    <property type="entry name" value="DDE_3"/>
    <property type="match status" value="1"/>
</dbReference>
<dbReference type="PANTHER" id="PTHR46564">
    <property type="entry name" value="TRANSPOSASE"/>
    <property type="match status" value="1"/>
</dbReference>
<dbReference type="InterPro" id="IPR036397">
    <property type="entry name" value="RNaseH_sf"/>
</dbReference>